<evidence type="ECO:0000313" key="2">
    <source>
        <dbReference type="EMBL" id="CRG93201.1"/>
    </source>
</evidence>
<evidence type="ECO:0008006" key="4">
    <source>
        <dbReference type="Google" id="ProtNLM"/>
    </source>
</evidence>
<dbReference type="EMBL" id="CVMV01000014">
    <property type="protein sequence ID" value="CRG93201.1"/>
    <property type="molecule type" value="Genomic_DNA"/>
</dbReference>
<sequence>MINFSYISLFLFFELFSFFLNDNKQFYIKVVSCNIHIIDNTKSSDNPKEYIYLGKNYKDEEEQKKENYNELNYFSSLSNIPDKKKGFIDEQNSLRKFYDKQFLRIGDFFYSQCNQKFYSTKIVQLEYLCKKNNMFTRAKINENNQIEKKTVEELINNYGYILFSDIDKKTANEEISLIVSPKNNGNDICSNNEIPLLYISTVCETKKRNNDDNNDKIIIKSFFNKDENILLTCNRTSINILSAYYISENTYYKDDILDTTNKISECCNGFNECSVPSILFYNMIKHKKEGKTNIGNNPFLLIEYKCNSKNLKKNLEENSKDINYPLFKRGNKCSYKESKLTNIKKIKHKPNYEKKFQNIKNLSHFMLASKQIFNPFFLRLKEKIKMSHILKNNKENSNVLKKRKTYFFVDNKKGNIMLNNLLLHNTLNNYKQTERHKVFFNNHLTKNKKDDFKIYKVENRKFNKLSKSTTFLELSKEHLGEIEDLLAKDESSLNLPFKNPIADKINLLENDSEWIITPRPFVSCRETSCPNSYEMCVPMFIDEKKFFSGKRFKDILAEILGKDNLRSSYSDDDPYYYFHYFTCVCKKQASDNFCDESVE</sequence>
<dbReference type="VEuPathDB" id="PlasmoDB:PGAL8A_00090500"/>
<keyword evidence="1" id="KW-0732">Signal</keyword>
<dbReference type="RefSeq" id="XP_028526023.1">
    <property type="nucleotide sequence ID" value="XM_028671610.1"/>
</dbReference>
<feature type="signal peptide" evidence="1">
    <location>
        <begin position="1"/>
        <end position="19"/>
    </location>
</feature>
<comment type="caution">
    <text evidence="2">The sequence shown here is derived from an EMBL/GenBank/DDBJ whole genome shotgun (WGS) entry which is preliminary data.</text>
</comment>
<dbReference type="Proteomes" id="UP000220797">
    <property type="component" value="Unassembled WGS sequence"/>
</dbReference>
<keyword evidence="3" id="KW-1185">Reference proteome</keyword>
<proteinExistence type="predicted"/>
<name>A0A1J1GLG0_PLAGA</name>
<feature type="chain" id="PRO_5012362542" description="6-cysteine protein" evidence="1">
    <location>
        <begin position="20"/>
        <end position="599"/>
    </location>
</feature>
<reference evidence="2" key="1">
    <citation type="submission" date="2015-04" db="EMBL/GenBank/DDBJ databases">
        <authorList>
            <consortium name="Pathogen Informatics"/>
        </authorList>
    </citation>
    <scope>NUCLEOTIDE SEQUENCE [LARGE SCALE GENOMIC DNA]</scope>
    <source>
        <strain evidence="2">8A</strain>
    </source>
</reference>
<evidence type="ECO:0000313" key="3">
    <source>
        <dbReference type="Proteomes" id="UP000220797"/>
    </source>
</evidence>
<evidence type="ECO:0000256" key="1">
    <source>
        <dbReference type="SAM" id="SignalP"/>
    </source>
</evidence>
<protein>
    <recommendedName>
        <fullName evidence="4">6-cysteine protein</fullName>
    </recommendedName>
</protein>
<accession>A0A1J1GLG0</accession>
<dbReference type="GeneID" id="39729429"/>
<dbReference type="OrthoDB" id="386648at2759"/>
<gene>
    <name evidence="2" type="ORF">PGAL8A_00090500</name>
</gene>
<organism evidence="2 3">
    <name type="scientific">Plasmodium gallinaceum</name>
    <dbReference type="NCBI Taxonomy" id="5849"/>
    <lineage>
        <taxon>Eukaryota</taxon>
        <taxon>Sar</taxon>
        <taxon>Alveolata</taxon>
        <taxon>Apicomplexa</taxon>
        <taxon>Aconoidasida</taxon>
        <taxon>Haemosporida</taxon>
        <taxon>Plasmodiidae</taxon>
        <taxon>Plasmodium</taxon>
        <taxon>Plasmodium (Haemamoeba)</taxon>
    </lineage>
</organism>
<dbReference type="AlphaFoldDB" id="A0A1J1GLG0"/>